<proteinExistence type="predicted"/>
<dbReference type="STRING" id="680127.SAMN05421593_1128"/>
<gene>
    <name evidence="1" type="ORF">SAMN05421593_1128</name>
</gene>
<protein>
    <submittedName>
        <fullName evidence="1">Uncharacterized protein</fullName>
    </submittedName>
</protein>
<dbReference type="Proteomes" id="UP000198561">
    <property type="component" value="Unassembled WGS sequence"/>
</dbReference>
<dbReference type="AlphaFoldDB" id="A0A1H6H6M5"/>
<organism evidence="1 2">
    <name type="scientific">Chryseobacterium culicis</name>
    <dbReference type="NCBI Taxonomy" id="680127"/>
    <lineage>
        <taxon>Bacteria</taxon>
        <taxon>Pseudomonadati</taxon>
        <taxon>Bacteroidota</taxon>
        <taxon>Flavobacteriia</taxon>
        <taxon>Flavobacteriales</taxon>
        <taxon>Weeksellaceae</taxon>
        <taxon>Chryseobacterium group</taxon>
        <taxon>Chryseobacterium</taxon>
    </lineage>
</organism>
<evidence type="ECO:0000313" key="1">
    <source>
        <dbReference type="EMBL" id="SEH29643.1"/>
    </source>
</evidence>
<evidence type="ECO:0000313" key="2">
    <source>
        <dbReference type="Proteomes" id="UP000198561"/>
    </source>
</evidence>
<dbReference type="EMBL" id="FNWQ01000001">
    <property type="protein sequence ID" value="SEH29643.1"/>
    <property type="molecule type" value="Genomic_DNA"/>
</dbReference>
<reference evidence="1 2" key="1">
    <citation type="submission" date="2016-10" db="EMBL/GenBank/DDBJ databases">
        <authorList>
            <person name="de Groot N.N."/>
        </authorList>
    </citation>
    <scope>NUCLEOTIDE SEQUENCE [LARGE SCALE GENOMIC DNA]</scope>
    <source>
        <strain evidence="1 2">DSM 23031</strain>
    </source>
</reference>
<accession>A0A1H6H6M5</accession>
<sequence length="43" mass="4976">MPIEKPDITLTSTQLLPNNRMLNNYQKTIQIVNDITKTNFIIS</sequence>
<name>A0A1H6H6M5_CHRCI</name>